<evidence type="ECO:0000259" key="5">
    <source>
        <dbReference type="Pfam" id="PF00669"/>
    </source>
</evidence>
<reference evidence="7 8" key="1">
    <citation type="submission" date="2016-10" db="EMBL/GenBank/DDBJ databases">
        <authorList>
            <person name="de Groot N.N."/>
        </authorList>
    </citation>
    <scope>NUCLEOTIDE SEQUENCE [LARGE SCALE GENOMIC DNA]</scope>
    <source>
        <strain evidence="7 8">DSM 5522</strain>
    </source>
</reference>
<proteinExistence type="inferred from homology"/>
<feature type="domain" description="Flagellin N-terminal" evidence="5">
    <location>
        <begin position="3"/>
        <end position="139"/>
    </location>
</feature>
<comment type="subcellular location">
    <subcellularLocation>
        <location evidence="4">Secreted</location>
    </subcellularLocation>
    <subcellularLocation>
        <location evidence="4">Bacterial flagellum</location>
    </subcellularLocation>
</comment>
<evidence type="ECO:0000313" key="7">
    <source>
        <dbReference type="EMBL" id="SFB13640.1"/>
    </source>
</evidence>
<dbReference type="PRINTS" id="PR00207">
    <property type="entry name" value="FLAGELLIN"/>
</dbReference>
<dbReference type="Gene3D" id="1.20.1330.10">
    <property type="entry name" value="f41 fragment of flagellin, N-terminal domain"/>
    <property type="match status" value="2"/>
</dbReference>
<accession>A0A1I0YME4</accession>
<dbReference type="GO" id="GO:0005576">
    <property type="term" value="C:extracellular region"/>
    <property type="evidence" value="ECO:0007669"/>
    <property type="project" value="UniProtKB-SubCell"/>
</dbReference>
<dbReference type="Proteomes" id="UP000198838">
    <property type="component" value="Unassembled WGS sequence"/>
</dbReference>
<dbReference type="InterPro" id="IPR001029">
    <property type="entry name" value="Flagellin_N"/>
</dbReference>
<comment type="similarity">
    <text evidence="1 4">Belongs to the bacterial flagellin family.</text>
</comment>
<sequence length="629" mass="67043">MVVQHNLQAMNANRMLGITTDAQGKSTEKLSSGYRINRAADDAAGLSISEKMRKQIRGLTRASDNAQDGISCVQTAEGALSEVTAMLQRMNELAIQSANGTNSEDDRTAIQDEIKQLTTEIDRIAETTKFNETYLLKGVGDSKYTTSGGQISGATKAGKVIPSTLENATGNKYEGIISSTLGKGTLDTFEITYTDKLGESQTAKIEFTIGEDDNETAANIAKAVNEDEDLNIIFNATTGEDGRLFLESKRNYYELQELSNGASAYQLVDVTFGSSNEGGEDKLKTLMYNPKSGVTNKEATHADNKECFYKTDAKGDTYSIDFTKLKDGSTVTIDGVTYTFDSKNSDGTKANTFKNIEELQALLGGAYDVSGVVGFVGKKYSTAGAKSINGVNTTYDIVSETAIATATIPTNAVATDGLKLVPDTLITLSPGASEGQAGLSTGADISTDTKMVPRTLIVADTDYTETSDMSFSIKITRKKQSEESKTTASKEPLELRFHVGADSADTNKITVKIDAMDASTIGIRDKDGNSIDLSTEESATKSIDTIAAALKVVSAQRSALGAAQNRLEHTIANLDNIVENTTAAESAIRDTDMAEEMVQYSKNNILAQAGQSMLAQANQSTQGVTTLLG</sequence>
<evidence type="ECO:0000256" key="1">
    <source>
        <dbReference type="ARBA" id="ARBA00005709"/>
    </source>
</evidence>
<dbReference type="PANTHER" id="PTHR42792">
    <property type="entry name" value="FLAGELLIN"/>
    <property type="match status" value="1"/>
</dbReference>
<dbReference type="Pfam" id="PF00669">
    <property type="entry name" value="Flagellin_N"/>
    <property type="match status" value="1"/>
</dbReference>
<dbReference type="RefSeq" id="WP_278278330.1">
    <property type="nucleotide sequence ID" value="NZ_FOJY01000010.1"/>
</dbReference>
<keyword evidence="4" id="KW-0964">Secreted</keyword>
<organism evidence="7 8">
    <name type="scientific">Acetitomaculum ruminis DSM 5522</name>
    <dbReference type="NCBI Taxonomy" id="1120918"/>
    <lineage>
        <taxon>Bacteria</taxon>
        <taxon>Bacillati</taxon>
        <taxon>Bacillota</taxon>
        <taxon>Clostridia</taxon>
        <taxon>Lachnospirales</taxon>
        <taxon>Lachnospiraceae</taxon>
        <taxon>Acetitomaculum</taxon>
    </lineage>
</organism>
<comment type="function">
    <text evidence="4">Flagellin is the subunit protein which polymerizes to form the filaments of bacterial flagella.</text>
</comment>
<keyword evidence="7" id="KW-0282">Flagellum</keyword>
<dbReference type="STRING" id="1120918.SAMN05216249_11071"/>
<name>A0A1I0YME4_9FIRM</name>
<keyword evidence="7" id="KW-0969">Cilium</keyword>
<dbReference type="PANTHER" id="PTHR42792:SF2">
    <property type="entry name" value="FLAGELLIN"/>
    <property type="match status" value="1"/>
</dbReference>
<dbReference type="GO" id="GO:0009288">
    <property type="term" value="C:bacterial-type flagellum"/>
    <property type="evidence" value="ECO:0007669"/>
    <property type="project" value="UniProtKB-SubCell"/>
</dbReference>
<keyword evidence="8" id="KW-1185">Reference proteome</keyword>
<keyword evidence="7" id="KW-0966">Cell projection</keyword>
<gene>
    <name evidence="7" type="ORF">SAMN05216249_11071</name>
</gene>
<dbReference type="SUPFAM" id="SSF64518">
    <property type="entry name" value="Phase 1 flagellin"/>
    <property type="match status" value="1"/>
</dbReference>
<keyword evidence="3 4" id="KW-0975">Bacterial flagellum</keyword>
<evidence type="ECO:0000313" key="8">
    <source>
        <dbReference type="Proteomes" id="UP000198838"/>
    </source>
</evidence>
<evidence type="ECO:0000256" key="2">
    <source>
        <dbReference type="ARBA" id="ARBA00020110"/>
    </source>
</evidence>
<evidence type="ECO:0000256" key="3">
    <source>
        <dbReference type="ARBA" id="ARBA00023143"/>
    </source>
</evidence>
<evidence type="ECO:0000259" key="6">
    <source>
        <dbReference type="Pfam" id="PF00700"/>
    </source>
</evidence>
<dbReference type="AlphaFoldDB" id="A0A1I0YME4"/>
<dbReference type="InterPro" id="IPR001492">
    <property type="entry name" value="Flagellin"/>
</dbReference>
<feature type="domain" description="Flagellin C-terminal" evidence="6">
    <location>
        <begin position="543"/>
        <end position="628"/>
    </location>
</feature>
<dbReference type="InterPro" id="IPR046358">
    <property type="entry name" value="Flagellin_C"/>
</dbReference>
<dbReference type="GO" id="GO:0005198">
    <property type="term" value="F:structural molecule activity"/>
    <property type="evidence" value="ECO:0007669"/>
    <property type="project" value="UniProtKB-UniRule"/>
</dbReference>
<protein>
    <recommendedName>
        <fullName evidence="2 4">Flagellin</fullName>
    </recommendedName>
</protein>
<evidence type="ECO:0000256" key="4">
    <source>
        <dbReference type="RuleBase" id="RU362073"/>
    </source>
</evidence>
<dbReference type="Pfam" id="PF00700">
    <property type="entry name" value="Flagellin_C"/>
    <property type="match status" value="1"/>
</dbReference>
<dbReference type="EMBL" id="FOJY01000010">
    <property type="protein sequence ID" value="SFB13640.1"/>
    <property type="molecule type" value="Genomic_DNA"/>
</dbReference>